<dbReference type="PIRSF" id="PIRSF002134">
    <property type="entry name" value="Ribosomal_S13"/>
    <property type="match status" value="1"/>
</dbReference>
<evidence type="ECO:0000313" key="7">
    <source>
        <dbReference type="Proteomes" id="UP000070089"/>
    </source>
</evidence>
<dbReference type="GO" id="GO:0006412">
    <property type="term" value="P:translation"/>
    <property type="evidence" value="ECO:0007669"/>
    <property type="project" value="InterPro"/>
</dbReference>
<protein>
    <submittedName>
        <fullName evidence="6">SSU ribosomal protein S18P</fullName>
    </submittedName>
</protein>
<dbReference type="VEuPathDB" id="GiardiaDB:QR46_4180"/>
<dbReference type="EMBL" id="JXTI01000152">
    <property type="protein sequence ID" value="KWX11841.1"/>
    <property type="molecule type" value="Genomic_DNA"/>
</dbReference>
<dbReference type="GO" id="GO:0005829">
    <property type="term" value="C:cytosol"/>
    <property type="evidence" value="ECO:0007669"/>
    <property type="project" value="TreeGrafter"/>
</dbReference>
<dbReference type="GO" id="GO:0003735">
    <property type="term" value="F:structural constituent of ribosome"/>
    <property type="evidence" value="ECO:0007669"/>
    <property type="project" value="InterPro"/>
</dbReference>
<dbReference type="FunFam" id="1.10.8.50:FF:000001">
    <property type="entry name" value="30S ribosomal protein S13"/>
    <property type="match status" value="1"/>
</dbReference>
<dbReference type="PROSITE" id="PS00646">
    <property type="entry name" value="RIBOSOMAL_S13_1"/>
    <property type="match status" value="1"/>
</dbReference>
<dbReference type="InterPro" id="IPR027437">
    <property type="entry name" value="Rbsml_uS13_C"/>
</dbReference>
<dbReference type="InterPro" id="IPR018269">
    <property type="entry name" value="Ribosomal_uS13_CS"/>
</dbReference>
<dbReference type="Gene3D" id="1.10.8.50">
    <property type="match status" value="1"/>
</dbReference>
<dbReference type="OrthoDB" id="1702480at2759"/>
<dbReference type="SUPFAM" id="SSF46946">
    <property type="entry name" value="S13-like H2TH domain"/>
    <property type="match status" value="1"/>
</dbReference>
<dbReference type="FunFam" id="4.10.910.10:FF:000002">
    <property type="entry name" value="40S ribosomal protein S18"/>
    <property type="match status" value="1"/>
</dbReference>
<keyword evidence="2 4" id="KW-0689">Ribosomal protein</keyword>
<dbReference type="GO" id="GO:0003723">
    <property type="term" value="F:RNA binding"/>
    <property type="evidence" value="ECO:0007669"/>
    <property type="project" value="InterPro"/>
</dbReference>
<dbReference type="InterPro" id="IPR001892">
    <property type="entry name" value="Ribosomal_uS13"/>
</dbReference>
<reference evidence="6 7" key="1">
    <citation type="journal article" date="2015" name="Mol. Biochem. Parasitol.">
        <title>Identification of polymorphic genes for use in assemblage B genotyping assays through comparative genomics of multiple assemblage B Giardia duodenalis isolates.</title>
        <authorList>
            <person name="Wielinga C."/>
            <person name="Thompson R.C."/>
            <person name="Monis P."/>
            <person name="Ryan U."/>
        </authorList>
    </citation>
    <scope>NUCLEOTIDE SEQUENCE [LARGE SCALE GENOMIC DNA]</scope>
    <source>
        <strain evidence="6 7">BAH15c1</strain>
    </source>
</reference>
<dbReference type="Gene3D" id="4.10.910.10">
    <property type="entry name" value="30s ribosomal protein s13, domain 2"/>
    <property type="match status" value="1"/>
</dbReference>
<evidence type="ECO:0000256" key="3">
    <source>
        <dbReference type="ARBA" id="ARBA00023274"/>
    </source>
</evidence>
<keyword evidence="3 4" id="KW-0687">Ribonucleoprotein</keyword>
<proteinExistence type="inferred from homology"/>
<dbReference type="InterPro" id="IPR010979">
    <property type="entry name" value="Ribosomal_uS13-like_H2TH"/>
</dbReference>
<comment type="similarity">
    <text evidence="1 4">Belongs to the universal ribosomal protein uS13 family.</text>
</comment>
<name>A0A132NPD0_GIAIN</name>
<sequence>MAPIARSFEFAMTTIVQPSDYRDLLRMFNTNIQGKVVLECALVGIKGIGRRFANVALKKANIDVHKRAGELTAAEEDALMKVLEDPLSHGIPAWMLNRNNDFESGKDMHILVNTIASTHRMDLERLRKTRCERGVRHHHNLKVRGQHTKSTGRRGHVVGVQRKKK</sequence>
<comment type="caution">
    <text evidence="6">The sequence shown here is derived from an EMBL/GenBank/DDBJ whole genome shotgun (WGS) entry which is preliminary data.</text>
</comment>
<dbReference type="PANTHER" id="PTHR10871:SF3">
    <property type="entry name" value="SMALL RIBOSOMAL SUBUNIT PROTEIN US13"/>
    <property type="match status" value="1"/>
</dbReference>
<accession>A0A132NPD0</accession>
<dbReference type="Pfam" id="PF00416">
    <property type="entry name" value="Ribosomal_S13"/>
    <property type="match status" value="1"/>
</dbReference>
<dbReference type="GO" id="GO:0015935">
    <property type="term" value="C:small ribosomal subunit"/>
    <property type="evidence" value="ECO:0007669"/>
    <property type="project" value="TreeGrafter"/>
</dbReference>
<organism evidence="6 7">
    <name type="scientific">Giardia duodenalis assemblage B</name>
    <dbReference type="NCBI Taxonomy" id="1394984"/>
    <lineage>
        <taxon>Eukaryota</taxon>
        <taxon>Metamonada</taxon>
        <taxon>Diplomonadida</taxon>
        <taxon>Hexamitidae</taxon>
        <taxon>Giardiinae</taxon>
        <taxon>Giardia</taxon>
    </lineage>
</organism>
<evidence type="ECO:0000256" key="5">
    <source>
        <dbReference type="SAM" id="MobiDB-lite"/>
    </source>
</evidence>
<dbReference type="Proteomes" id="UP000070089">
    <property type="component" value="Unassembled WGS sequence"/>
</dbReference>
<evidence type="ECO:0000256" key="2">
    <source>
        <dbReference type="ARBA" id="ARBA00022980"/>
    </source>
</evidence>
<evidence type="ECO:0000256" key="4">
    <source>
        <dbReference type="RuleBase" id="RU003830"/>
    </source>
</evidence>
<evidence type="ECO:0000256" key="1">
    <source>
        <dbReference type="ARBA" id="ARBA00008080"/>
    </source>
</evidence>
<dbReference type="AlphaFoldDB" id="A0A132NPD0"/>
<dbReference type="PANTHER" id="PTHR10871">
    <property type="entry name" value="30S RIBOSOMAL PROTEIN S13/40S RIBOSOMAL PROTEIN S18"/>
    <property type="match status" value="1"/>
</dbReference>
<feature type="region of interest" description="Disordered" evidence="5">
    <location>
        <begin position="143"/>
        <end position="165"/>
    </location>
</feature>
<evidence type="ECO:0000313" key="6">
    <source>
        <dbReference type="EMBL" id="KWX11841.1"/>
    </source>
</evidence>
<gene>
    <name evidence="6" type="ORF">QR46_4180</name>
</gene>
<dbReference type="PROSITE" id="PS50159">
    <property type="entry name" value="RIBOSOMAL_S13_2"/>
    <property type="match status" value="1"/>
</dbReference>